<dbReference type="GO" id="GO:0140359">
    <property type="term" value="F:ABC-type transporter activity"/>
    <property type="evidence" value="ECO:0007669"/>
    <property type="project" value="InterPro"/>
</dbReference>
<evidence type="ECO:0000256" key="2">
    <source>
        <dbReference type="ARBA" id="ARBA00022741"/>
    </source>
</evidence>
<proteinExistence type="predicted"/>
<dbReference type="Proteomes" id="UP001224428">
    <property type="component" value="Unassembled WGS sequence"/>
</dbReference>
<dbReference type="EMBL" id="JASDDP010000015">
    <property type="protein sequence ID" value="MDJ1645765.1"/>
    <property type="molecule type" value="Genomic_DNA"/>
</dbReference>
<gene>
    <name evidence="5" type="primary">ugpC</name>
    <name evidence="5" type="ORF">QLQ80_01510</name>
</gene>
<dbReference type="PROSITE" id="PS50893">
    <property type="entry name" value="ABC_TRANSPORTER_2"/>
    <property type="match status" value="1"/>
</dbReference>
<evidence type="ECO:0000256" key="3">
    <source>
        <dbReference type="ARBA" id="ARBA00022840"/>
    </source>
</evidence>
<keyword evidence="3 5" id="KW-0067">ATP-binding</keyword>
<dbReference type="SMART" id="SM00382">
    <property type="entry name" value="AAA"/>
    <property type="match status" value="1"/>
</dbReference>
<dbReference type="InterPro" id="IPR015855">
    <property type="entry name" value="ABC_transpr_MalK-like"/>
</dbReference>
<name>A0AAJ1UWS5_9MOLU</name>
<dbReference type="InterPro" id="IPR040582">
    <property type="entry name" value="OB_MalK-like"/>
</dbReference>
<reference evidence="5" key="1">
    <citation type="submission" date="2023-05" db="EMBL/GenBank/DDBJ databases">
        <title>Mycoplasma phocimorsus sp. nov., isolated from Scandinavian patients with seal finger or septic arthritis after contact with seals.</title>
        <authorList>
            <person name="Skafte-Holm A."/>
            <person name="Pedersen T.R."/>
            <person name="Froelund M."/>
            <person name="Stegger M."/>
            <person name="Qvortrup K."/>
            <person name="Michaels D.L."/>
            <person name="Brown D.R."/>
            <person name="Jensen J.S."/>
        </authorList>
    </citation>
    <scope>NUCLEOTIDE SEQUENCE</scope>
    <source>
        <strain evidence="5">M5725</strain>
    </source>
</reference>
<dbReference type="FunFam" id="3.40.50.300:FF:000042">
    <property type="entry name" value="Maltose/maltodextrin ABC transporter, ATP-binding protein"/>
    <property type="match status" value="1"/>
</dbReference>
<evidence type="ECO:0000256" key="1">
    <source>
        <dbReference type="ARBA" id="ARBA00022448"/>
    </source>
</evidence>
<dbReference type="Gene3D" id="3.40.50.300">
    <property type="entry name" value="P-loop containing nucleotide triphosphate hydrolases"/>
    <property type="match status" value="1"/>
</dbReference>
<dbReference type="GO" id="GO:0055052">
    <property type="term" value="C:ATP-binding cassette (ABC) transporter complex, substrate-binding subunit-containing"/>
    <property type="evidence" value="ECO:0007669"/>
    <property type="project" value="TreeGrafter"/>
</dbReference>
<dbReference type="InterPro" id="IPR047641">
    <property type="entry name" value="ABC_transpr_MalK/UgpC-like"/>
</dbReference>
<dbReference type="InterPro" id="IPR017871">
    <property type="entry name" value="ABC_transporter-like_CS"/>
</dbReference>
<dbReference type="PANTHER" id="PTHR43875">
    <property type="entry name" value="MALTODEXTRIN IMPORT ATP-BINDING PROTEIN MSMX"/>
    <property type="match status" value="1"/>
</dbReference>
<dbReference type="GO" id="GO:0005524">
    <property type="term" value="F:ATP binding"/>
    <property type="evidence" value="ECO:0007669"/>
    <property type="project" value="UniProtKB-KW"/>
</dbReference>
<keyword evidence="2" id="KW-0547">Nucleotide-binding</keyword>
<evidence type="ECO:0000313" key="6">
    <source>
        <dbReference type="Proteomes" id="UP001224428"/>
    </source>
</evidence>
<keyword evidence="1" id="KW-0813">Transport</keyword>
<dbReference type="SUPFAM" id="SSF50331">
    <property type="entry name" value="MOP-like"/>
    <property type="match status" value="1"/>
</dbReference>
<dbReference type="PANTHER" id="PTHR43875:SF1">
    <property type="entry name" value="OSMOPROTECTIVE COMPOUNDS UPTAKE ATP-BINDING PROTEIN GGTA"/>
    <property type="match status" value="1"/>
</dbReference>
<dbReference type="Pfam" id="PF00005">
    <property type="entry name" value="ABC_tran"/>
    <property type="match status" value="1"/>
</dbReference>
<dbReference type="PROSITE" id="PS00211">
    <property type="entry name" value="ABC_TRANSPORTER_1"/>
    <property type="match status" value="1"/>
</dbReference>
<dbReference type="InterPro" id="IPR012340">
    <property type="entry name" value="NA-bd_OB-fold"/>
</dbReference>
<sequence>MKIEFRNIAKKYAGRENYTLQDINFKIDDQEFIALLGPSGCGKSTLLRMLAGLNSITKGDLLFDNIRVNGLSPKDRDIAMVFQSYALYPHYNVYDNIAFGLKIRHEPKDLIDKRVNYVAKTLKIEEYLSNKPGDISGGQRQRVALGRAIARKPKLFLMDEPLSNLDAKLRENMRSEIVKIHKLLKTTTVYVTHDQLEAMTMADRVILMNASVIQQIGKPRELYERPANIFVAKFIGTPTMNILKVKKSGDTLSLDGRLIIKLSLEQQKLLENYENNQLYIGIRSENISLTSKTEESNVEVELILHEILGKEEQGQFIFEVDNNIVVTMAPGQDLTVGNKYLLKFDTSKLHFFDAESEKRIN</sequence>
<dbReference type="CDD" id="cd03301">
    <property type="entry name" value="ABC_MalK_N"/>
    <property type="match status" value="1"/>
</dbReference>
<dbReference type="NCBIfam" id="NF008653">
    <property type="entry name" value="PRK11650.1"/>
    <property type="match status" value="1"/>
</dbReference>
<dbReference type="InterPro" id="IPR008995">
    <property type="entry name" value="Mo/tungstate-bd_C_term_dom"/>
</dbReference>
<evidence type="ECO:0000259" key="4">
    <source>
        <dbReference type="PROSITE" id="PS50893"/>
    </source>
</evidence>
<organism evidence="5 6">
    <name type="scientific">Mycoplasma phocimorsus</name>
    <dbReference type="NCBI Taxonomy" id="3045839"/>
    <lineage>
        <taxon>Bacteria</taxon>
        <taxon>Bacillati</taxon>
        <taxon>Mycoplasmatota</taxon>
        <taxon>Mollicutes</taxon>
        <taxon>Mycoplasmataceae</taxon>
        <taxon>Mycoplasma</taxon>
    </lineage>
</organism>
<feature type="domain" description="ABC transporter" evidence="4">
    <location>
        <begin position="3"/>
        <end position="235"/>
    </location>
</feature>
<dbReference type="Gene3D" id="2.40.50.100">
    <property type="match status" value="1"/>
</dbReference>
<dbReference type="Gene3D" id="2.40.50.140">
    <property type="entry name" value="Nucleic acid-binding proteins"/>
    <property type="match status" value="1"/>
</dbReference>
<dbReference type="InterPro" id="IPR003593">
    <property type="entry name" value="AAA+_ATPase"/>
</dbReference>
<dbReference type="GO" id="GO:0016887">
    <property type="term" value="F:ATP hydrolysis activity"/>
    <property type="evidence" value="ECO:0007669"/>
    <property type="project" value="InterPro"/>
</dbReference>
<protein>
    <submittedName>
        <fullName evidence="5">Sn-glycerol-3-phosphate ABC transporter ATP-binding protein UgpC</fullName>
    </submittedName>
</protein>
<dbReference type="AlphaFoldDB" id="A0AAJ1UWS5"/>
<comment type="caution">
    <text evidence="5">The sequence shown here is derived from an EMBL/GenBank/DDBJ whole genome shotgun (WGS) entry which is preliminary data.</text>
</comment>
<accession>A0AAJ1UWS5</accession>
<dbReference type="SUPFAM" id="SSF52540">
    <property type="entry name" value="P-loop containing nucleoside triphosphate hydrolases"/>
    <property type="match status" value="1"/>
</dbReference>
<dbReference type="InterPro" id="IPR003439">
    <property type="entry name" value="ABC_transporter-like_ATP-bd"/>
</dbReference>
<evidence type="ECO:0000313" key="5">
    <source>
        <dbReference type="EMBL" id="MDJ1645765.1"/>
    </source>
</evidence>
<dbReference type="GO" id="GO:0008643">
    <property type="term" value="P:carbohydrate transport"/>
    <property type="evidence" value="ECO:0007669"/>
    <property type="project" value="InterPro"/>
</dbReference>
<keyword evidence="6" id="KW-1185">Reference proteome</keyword>
<dbReference type="InterPro" id="IPR027417">
    <property type="entry name" value="P-loop_NTPase"/>
</dbReference>
<dbReference type="RefSeq" id="WP_283823950.1">
    <property type="nucleotide sequence ID" value="NZ_JASDAY010000046.1"/>
</dbReference>
<dbReference type="Pfam" id="PF17912">
    <property type="entry name" value="OB_MalK"/>
    <property type="match status" value="1"/>
</dbReference>